<evidence type="ECO:0000313" key="2">
    <source>
        <dbReference type="EMBL" id="KAK4120746.1"/>
    </source>
</evidence>
<feature type="signal peptide" evidence="1">
    <location>
        <begin position="1"/>
        <end position="21"/>
    </location>
</feature>
<accession>A0AAN6TV23</accession>
<sequence length="324" mass="33751">MRFTAAVGGGLLPSAVAGAAAFLDVCSVDAVLEYFSCQKPVPHRCVDSLVEQATDFCSNYLSIEPVTIYASTETPVATEIIRATFTTSATTTKVTLTTVETTSSSTVFIVEDETVTATVTAAAGVQKRIASKPVVSAKPSCVDLIKKNLLRHPAWKLSRACSCLNPKPTTITIGMTTASTSTTTSTQTTMVIVVVPETSVSTEVTTVVIPQPVTVTSTATATTTVQPPPPTCERCACRYNPNGEGIGNRIETPPASSAEECCELCYAKPNCIASAYPGSCQHLVKDSALAGAETTAMCPLGVENYFAPGMENPSGVVMRGPCAA</sequence>
<feature type="chain" id="PRO_5042955154" description="Apple domain-containing protein" evidence="1">
    <location>
        <begin position="22"/>
        <end position="324"/>
    </location>
</feature>
<reference evidence="2" key="2">
    <citation type="submission" date="2023-05" db="EMBL/GenBank/DDBJ databases">
        <authorList>
            <consortium name="Lawrence Berkeley National Laboratory"/>
            <person name="Steindorff A."/>
            <person name="Hensen N."/>
            <person name="Bonometti L."/>
            <person name="Westerberg I."/>
            <person name="Brannstrom I.O."/>
            <person name="Guillou S."/>
            <person name="Cros-Aarteil S."/>
            <person name="Calhoun S."/>
            <person name="Haridas S."/>
            <person name="Kuo A."/>
            <person name="Mondo S."/>
            <person name="Pangilinan J."/>
            <person name="Riley R."/>
            <person name="Labutti K."/>
            <person name="Andreopoulos B."/>
            <person name="Lipzen A."/>
            <person name="Chen C."/>
            <person name="Yanf M."/>
            <person name="Daum C."/>
            <person name="Ng V."/>
            <person name="Clum A."/>
            <person name="Ohm R."/>
            <person name="Martin F."/>
            <person name="Silar P."/>
            <person name="Natvig D."/>
            <person name="Lalanne C."/>
            <person name="Gautier V."/>
            <person name="Ament-Velasquez S.L."/>
            <person name="Kruys A."/>
            <person name="Hutchinson M.I."/>
            <person name="Powell A.J."/>
            <person name="Barry K."/>
            <person name="Miller A.N."/>
            <person name="Grigoriev I.V."/>
            <person name="Debuchy R."/>
            <person name="Gladieux P."/>
            <person name="Thoren M.H."/>
            <person name="Johannesson H."/>
        </authorList>
    </citation>
    <scope>NUCLEOTIDE SEQUENCE</scope>
    <source>
        <strain evidence="2">CBS 731.68</strain>
    </source>
</reference>
<evidence type="ECO:0000256" key="1">
    <source>
        <dbReference type="SAM" id="SignalP"/>
    </source>
</evidence>
<proteinExistence type="predicted"/>
<name>A0AAN6TV23_9PEZI</name>
<dbReference type="GeneID" id="87833938"/>
<organism evidence="2 3">
    <name type="scientific">Parathielavia appendiculata</name>
    <dbReference type="NCBI Taxonomy" id="2587402"/>
    <lineage>
        <taxon>Eukaryota</taxon>
        <taxon>Fungi</taxon>
        <taxon>Dikarya</taxon>
        <taxon>Ascomycota</taxon>
        <taxon>Pezizomycotina</taxon>
        <taxon>Sordariomycetes</taxon>
        <taxon>Sordariomycetidae</taxon>
        <taxon>Sordariales</taxon>
        <taxon>Chaetomiaceae</taxon>
        <taxon>Parathielavia</taxon>
    </lineage>
</organism>
<reference evidence="2" key="1">
    <citation type="journal article" date="2023" name="Mol. Phylogenet. Evol.">
        <title>Genome-scale phylogeny and comparative genomics of the fungal order Sordariales.</title>
        <authorList>
            <person name="Hensen N."/>
            <person name="Bonometti L."/>
            <person name="Westerberg I."/>
            <person name="Brannstrom I.O."/>
            <person name="Guillou S."/>
            <person name="Cros-Aarteil S."/>
            <person name="Calhoun S."/>
            <person name="Haridas S."/>
            <person name="Kuo A."/>
            <person name="Mondo S."/>
            <person name="Pangilinan J."/>
            <person name="Riley R."/>
            <person name="LaButti K."/>
            <person name="Andreopoulos B."/>
            <person name="Lipzen A."/>
            <person name="Chen C."/>
            <person name="Yan M."/>
            <person name="Daum C."/>
            <person name="Ng V."/>
            <person name="Clum A."/>
            <person name="Steindorff A."/>
            <person name="Ohm R.A."/>
            <person name="Martin F."/>
            <person name="Silar P."/>
            <person name="Natvig D.O."/>
            <person name="Lalanne C."/>
            <person name="Gautier V."/>
            <person name="Ament-Velasquez S.L."/>
            <person name="Kruys A."/>
            <person name="Hutchinson M.I."/>
            <person name="Powell A.J."/>
            <person name="Barry K."/>
            <person name="Miller A.N."/>
            <person name="Grigoriev I.V."/>
            <person name="Debuchy R."/>
            <person name="Gladieux P."/>
            <person name="Hiltunen Thoren M."/>
            <person name="Johannesson H."/>
        </authorList>
    </citation>
    <scope>NUCLEOTIDE SEQUENCE</scope>
    <source>
        <strain evidence="2">CBS 731.68</strain>
    </source>
</reference>
<keyword evidence="3" id="KW-1185">Reference proteome</keyword>
<comment type="caution">
    <text evidence="2">The sequence shown here is derived from an EMBL/GenBank/DDBJ whole genome shotgun (WGS) entry which is preliminary data.</text>
</comment>
<keyword evidence="1" id="KW-0732">Signal</keyword>
<protein>
    <recommendedName>
        <fullName evidence="4">Apple domain-containing protein</fullName>
    </recommendedName>
</protein>
<dbReference type="AlphaFoldDB" id="A0AAN6TV23"/>
<evidence type="ECO:0000313" key="3">
    <source>
        <dbReference type="Proteomes" id="UP001302602"/>
    </source>
</evidence>
<evidence type="ECO:0008006" key="4">
    <source>
        <dbReference type="Google" id="ProtNLM"/>
    </source>
</evidence>
<dbReference type="RefSeq" id="XP_062644517.1">
    <property type="nucleotide sequence ID" value="XM_062797171.1"/>
</dbReference>
<dbReference type="Proteomes" id="UP001302602">
    <property type="component" value="Unassembled WGS sequence"/>
</dbReference>
<gene>
    <name evidence="2" type="ORF">N657DRAFT_692646</name>
</gene>
<dbReference type="EMBL" id="MU853236">
    <property type="protein sequence ID" value="KAK4120746.1"/>
    <property type="molecule type" value="Genomic_DNA"/>
</dbReference>